<protein>
    <recommendedName>
        <fullName evidence="2">PH domain-containing protein</fullName>
    </recommendedName>
</protein>
<evidence type="ECO:0000313" key="4">
    <source>
        <dbReference type="Proteomes" id="UP000041254"/>
    </source>
</evidence>
<dbReference type="SUPFAM" id="SSF50729">
    <property type="entry name" value="PH domain-like"/>
    <property type="match status" value="1"/>
</dbReference>
<feature type="compositionally biased region" description="Low complexity" evidence="1">
    <location>
        <begin position="483"/>
        <end position="503"/>
    </location>
</feature>
<evidence type="ECO:0000259" key="2">
    <source>
        <dbReference type="PROSITE" id="PS50003"/>
    </source>
</evidence>
<dbReference type="VEuPathDB" id="CryptoDB:Vbra_3253"/>
<feature type="region of interest" description="Disordered" evidence="1">
    <location>
        <begin position="1"/>
        <end position="30"/>
    </location>
</feature>
<dbReference type="InterPro" id="IPR011993">
    <property type="entry name" value="PH-like_dom_sf"/>
</dbReference>
<feature type="domain" description="PH" evidence="2">
    <location>
        <begin position="69"/>
        <end position="103"/>
    </location>
</feature>
<sequence length="626" mass="67917">MQTEAEERGYRRRWRHESGARQPVPPGSPGPHCVGALRMIGRVVEGVVHEMVEERWHPLPQPAPPSSSNVLKSGWVYKKSRHLGQWRWRWLVVTSRALLFYREPYPLPPRTGLISTPIDTDKGTPETTDADDPLQPGEVEVEGQGDVIESPPVGGRGVRACRRRKPLKPTEWFWMEDVLDFRTVEDGIELTINRRVPERQPRCRQLASSPTLSWPSASPSPTPFDSPQGAIRPLPERRQLIFEDFNHDISFRRAIVMAKNKLEMKRKTQQMGSFMYHCDARRLQRPPPIITSKSHGHCVGVGVPHHPYPFSPPSISVASPSPLPPPLPPLPGAGMLFETREGRLQVLTTRSASNLTTAGLADTGVGHNTYTSFPRISASPFTRRRKTANAKLLSGGGGGETMELETPTDMPLHKLPSVASLPRLASLVNQQDTDGCPPSPPHSHSPSPSPSPSPAPSPLPCHVASACGRPDALSVHHIHDSALRSSKSSESTLSVDSDSTVASNAPWGSSSSNRRDLLSAPLLSKRSPDGTPRSLGSFGSPCGSSCGRIKGDDGSSSSLGNITGAGMGVVRREMSAGGYTRLRDDGGDSDGEEEVGSRSCSARRVRRVMAAAERPFVPFGGLDATE</sequence>
<feature type="region of interest" description="Disordered" evidence="1">
    <location>
        <begin position="579"/>
        <end position="600"/>
    </location>
</feature>
<dbReference type="AlphaFoldDB" id="A0A0G4G8D7"/>
<dbReference type="Gene3D" id="2.30.29.30">
    <property type="entry name" value="Pleckstrin-homology domain (PH domain)/Phosphotyrosine-binding domain (PTB)"/>
    <property type="match status" value="1"/>
</dbReference>
<feature type="compositionally biased region" description="Low complexity" evidence="1">
    <location>
        <begin position="534"/>
        <end position="547"/>
    </location>
</feature>
<dbReference type="PROSITE" id="PS50003">
    <property type="entry name" value="PH_DOMAIN"/>
    <property type="match status" value="1"/>
</dbReference>
<feature type="compositionally biased region" description="Polar residues" evidence="1">
    <location>
        <begin position="206"/>
        <end position="217"/>
    </location>
</feature>
<gene>
    <name evidence="3" type="ORF">Vbra_3253</name>
</gene>
<keyword evidence="4" id="KW-1185">Reference proteome</keyword>
<dbReference type="InterPro" id="IPR001849">
    <property type="entry name" value="PH_domain"/>
</dbReference>
<name>A0A0G4G8D7_VITBC</name>
<feature type="region of interest" description="Disordered" evidence="1">
    <location>
        <begin position="390"/>
        <end position="414"/>
    </location>
</feature>
<feature type="compositionally biased region" description="Pro residues" evidence="1">
    <location>
        <begin position="437"/>
        <end position="459"/>
    </location>
</feature>
<feature type="region of interest" description="Disordered" evidence="1">
    <location>
        <begin position="429"/>
        <end position="463"/>
    </location>
</feature>
<accession>A0A0G4G8D7</accession>
<dbReference type="InParanoid" id="A0A0G4G8D7"/>
<dbReference type="PANTHER" id="PTHR48148:SF3">
    <property type="entry name" value="KERATINOCYTE PROLINE-RICH PROTEIN"/>
    <property type="match status" value="1"/>
</dbReference>
<feature type="region of interest" description="Disordered" evidence="1">
    <location>
        <begin position="112"/>
        <end position="137"/>
    </location>
</feature>
<dbReference type="PANTHER" id="PTHR48148">
    <property type="entry name" value="KERATINOCYTE PROLINE-RICH PROTEIN"/>
    <property type="match status" value="1"/>
</dbReference>
<organism evidence="3 4">
    <name type="scientific">Vitrella brassicaformis (strain CCMP3155)</name>
    <dbReference type="NCBI Taxonomy" id="1169540"/>
    <lineage>
        <taxon>Eukaryota</taxon>
        <taxon>Sar</taxon>
        <taxon>Alveolata</taxon>
        <taxon>Colpodellida</taxon>
        <taxon>Vitrellaceae</taxon>
        <taxon>Vitrella</taxon>
    </lineage>
</organism>
<feature type="region of interest" description="Disordered" evidence="1">
    <location>
        <begin position="198"/>
        <end position="231"/>
    </location>
</feature>
<evidence type="ECO:0000313" key="3">
    <source>
        <dbReference type="EMBL" id="CEM25059.1"/>
    </source>
</evidence>
<feature type="region of interest" description="Disordered" evidence="1">
    <location>
        <begin position="482"/>
        <end position="561"/>
    </location>
</feature>
<dbReference type="Proteomes" id="UP000041254">
    <property type="component" value="Unassembled WGS sequence"/>
</dbReference>
<reference evidence="3 4" key="1">
    <citation type="submission" date="2014-11" db="EMBL/GenBank/DDBJ databases">
        <authorList>
            <person name="Zhu J."/>
            <person name="Qi W."/>
            <person name="Song R."/>
        </authorList>
    </citation>
    <scope>NUCLEOTIDE SEQUENCE [LARGE SCALE GENOMIC DNA]</scope>
</reference>
<evidence type="ECO:0000256" key="1">
    <source>
        <dbReference type="SAM" id="MobiDB-lite"/>
    </source>
</evidence>
<dbReference type="EMBL" id="CDMY01000592">
    <property type="protein sequence ID" value="CEM25059.1"/>
    <property type="molecule type" value="Genomic_DNA"/>
</dbReference>
<proteinExistence type="predicted"/>